<dbReference type="SFLD" id="SFLDS00003">
    <property type="entry name" value="Haloacid_Dehalogenase"/>
    <property type="match status" value="1"/>
</dbReference>
<protein>
    <submittedName>
        <fullName evidence="1">Putative hydrolase of the HAD superfamily</fullName>
    </submittedName>
</protein>
<evidence type="ECO:0000313" key="1">
    <source>
        <dbReference type="EMBL" id="MBA2873477.1"/>
    </source>
</evidence>
<proteinExistence type="predicted"/>
<dbReference type="InterPro" id="IPR006439">
    <property type="entry name" value="HAD-SF_hydro_IA"/>
</dbReference>
<dbReference type="Pfam" id="PF00702">
    <property type="entry name" value="Hydrolase"/>
    <property type="match status" value="1"/>
</dbReference>
<dbReference type="Proteomes" id="UP000523087">
    <property type="component" value="Unassembled WGS sequence"/>
</dbReference>
<dbReference type="InterPro" id="IPR052550">
    <property type="entry name" value="Pyrimidine_5'-ntase_YjjG"/>
</dbReference>
<dbReference type="AlphaFoldDB" id="A0A7V9Z3Q1"/>
<dbReference type="Gene3D" id="3.40.50.1000">
    <property type="entry name" value="HAD superfamily/HAD-like"/>
    <property type="match status" value="1"/>
</dbReference>
<evidence type="ECO:0000313" key="2">
    <source>
        <dbReference type="Proteomes" id="UP000523087"/>
    </source>
</evidence>
<dbReference type="PRINTS" id="PR00413">
    <property type="entry name" value="HADHALOGNASE"/>
</dbReference>
<dbReference type="InterPro" id="IPR023214">
    <property type="entry name" value="HAD_sf"/>
</dbReference>
<dbReference type="PANTHER" id="PTHR47478:SF1">
    <property type="entry name" value="PYRIMIDINE 5'-NUCLEOTIDASE YJJG"/>
    <property type="match status" value="1"/>
</dbReference>
<dbReference type="SUPFAM" id="SSF56784">
    <property type="entry name" value="HAD-like"/>
    <property type="match status" value="1"/>
</dbReference>
<gene>
    <name evidence="1" type="ORF">HNR31_000229</name>
</gene>
<dbReference type="GO" id="GO:0016787">
    <property type="term" value="F:hydrolase activity"/>
    <property type="evidence" value="ECO:0007669"/>
    <property type="project" value="UniProtKB-KW"/>
</dbReference>
<dbReference type="SFLD" id="SFLDG01129">
    <property type="entry name" value="C1.5:_HAD__Beta-PGM__Phosphata"/>
    <property type="match status" value="1"/>
</dbReference>
<comment type="caution">
    <text evidence="1">The sequence shown here is derived from an EMBL/GenBank/DDBJ whole genome shotgun (WGS) entry which is preliminary data.</text>
</comment>
<dbReference type="Gene3D" id="1.10.150.240">
    <property type="entry name" value="Putative phosphatase, domain 2"/>
    <property type="match status" value="1"/>
</dbReference>
<dbReference type="InterPro" id="IPR023198">
    <property type="entry name" value="PGP-like_dom2"/>
</dbReference>
<reference evidence="1 2" key="1">
    <citation type="submission" date="2020-07" db="EMBL/GenBank/DDBJ databases">
        <title>Genomic Encyclopedia of Type Strains, Phase IV (KMG-IV): sequencing the most valuable type-strain genomes for metagenomic binning, comparative biology and taxonomic classification.</title>
        <authorList>
            <person name="Goeker M."/>
        </authorList>
    </citation>
    <scope>NUCLEOTIDE SEQUENCE [LARGE SCALE GENOMIC DNA]</scope>
    <source>
        <strain evidence="1 2">DSM 15730</strain>
    </source>
</reference>
<dbReference type="PANTHER" id="PTHR47478">
    <property type="match status" value="1"/>
</dbReference>
<dbReference type="InterPro" id="IPR036412">
    <property type="entry name" value="HAD-like_sf"/>
</dbReference>
<keyword evidence="1" id="KW-0378">Hydrolase</keyword>
<name>A0A7V9Z3Q1_9BACL</name>
<dbReference type="EMBL" id="JACDUT010000001">
    <property type="protein sequence ID" value="MBA2873477.1"/>
    <property type="molecule type" value="Genomic_DNA"/>
</dbReference>
<dbReference type="NCBIfam" id="TIGR01549">
    <property type="entry name" value="HAD-SF-IA-v1"/>
    <property type="match status" value="1"/>
</dbReference>
<keyword evidence="2" id="KW-1185">Reference proteome</keyword>
<accession>A0A7V9Z3Q1</accession>
<organism evidence="1 2">
    <name type="scientific">Thermaerobacillus caldiproteolyticus</name>
    <dbReference type="NCBI Taxonomy" id="247480"/>
    <lineage>
        <taxon>Bacteria</taxon>
        <taxon>Bacillati</taxon>
        <taxon>Bacillota</taxon>
        <taxon>Bacilli</taxon>
        <taxon>Bacillales</taxon>
        <taxon>Anoxybacillaceae</taxon>
        <taxon>Thermaerobacillus</taxon>
    </lineage>
</organism>
<sequence>MNTWDLICFDLDDTLIDYERTFQAAIHHCFTTFFGQQFDFSSWFITFKQCCDRYWNDYACRRLTRTEYRRLRFLETMSVYNRKADHQMADAFQDYFDQVVGRFSVPVDGLIPLLHWLRNRSVPLGVITNGTGRIQREKLYYAGLHPFFSDEAIIISEEVGMKKPDRAIFSYAKQQLAPHCDQPLFIGDSWELDVVGALRANWQAVYFNPRQNAPTTFHQPVAVCNNVNELLVLLREPPDEGKG</sequence>
<dbReference type="RefSeq" id="WP_181554408.1">
    <property type="nucleotide sequence ID" value="NZ_JACDUT010000001.1"/>
</dbReference>